<dbReference type="PANTHER" id="PTHR30353:SF0">
    <property type="entry name" value="TRANSMEMBRANE PROTEIN"/>
    <property type="match status" value="1"/>
</dbReference>
<keyword evidence="5 7" id="KW-1133">Transmembrane helix</keyword>
<accession>A0A1H1HL19</accession>
<gene>
    <name evidence="9" type="ORF">SAMN04489765_4287</name>
</gene>
<feature type="domain" description="VTT" evidence="8">
    <location>
        <begin position="82"/>
        <end position="191"/>
    </location>
</feature>
<evidence type="ECO:0000256" key="3">
    <source>
        <dbReference type="ARBA" id="ARBA00022475"/>
    </source>
</evidence>
<keyword evidence="10" id="KW-1185">Reference proteome</keyword>
<keyword evidence="6 7" id="KW-0472">Membrane</keyword>
<dbReference type="AlphaFoldDB" id="A0A1H1HL19"/>
<dbReference type="PANTHER" id="PTHR30353">
    <property type="entry name" value="INNER MEMBRANE PROTEIN DEDA-RELATED"/>
    <property type="match status" value="1"/>
</dbReference>
<dbReference type="Proteomes" id="UP000183053">
    <property type="component" value="Unassembled WGS sequence"/>
</dbReference>
<sequence>MPLNDLTLAASTTMQAFALKDITDPVAVLNAFGGIALVGLLLVVFIESGVLFPVLPGDSLLFVAGLLTAAGTGAAVGEATYTGSAMSLPVLLIATPIAAILGSQVGYVIGRFGGEKFFSPDARFLKTKYLDESHEFFEKYGPATLILARFVPFVRTFAPIAAGAAKMNYIKFIVWNAIGAVIWADGIILLGVWLGKIDWVRDNIDKIFIGIVLVSVLPIVWGVVKKYLAGRREAAADTGADTGA</sequence>
<evidence type="ECO:0000256" key="2">
    <source>
        <dbReference type="ARBA" id="ARBA00010792"/>
    </source>
</evidence>
<proteinExistence type="inferred from homology"/>
<comment type="subcellular location">
    <subcellularLocation>
        <location evidence="1 7">Cell membrane</location>
        <topology evidence="1 7">Multi-pass membrane protein</topology>
    </subcellularLocation>
</comment>
<keyword evidence="4 7" id="KW-0812">Transmembrane</keyword>
<dbReference type="InterPro" id="IPR032818">
    <property type="entry name" value="DedA-like"/>
</dbReference>
<feature type="transmembrane region" description="Helical" evidence="7">
    <location>
        <begin position="28"/>
        <end position="52"/>
    </location>
</feature>
<dbReference type="EMBL" id="FNLF01000002">
    <property type="protein sequence ID" value="SDR25736.1"/>
    <property type="molecule type" value="Genomic_DNA"/>
</dbReference>
<keyword evidence="3 7" id="KW-1003">Cell membrane</keyword>
<name>A0A1H1HL19_9ACTN</name>
<feature type="transmembrane region" description="Helical" evidence="7">
    <location>
        <begin position="88"/>
        <end position="109"/>
    </location>
</feature>
<reference evidence="10" key="1">
    <citation type="submission" date="2016-10" db="EMBL/GenBank/DDBJ databases">
        <authorList>
            <person name="Varghese N."/>
            <person name="Submissions S."/>
        </authorList>
    </citation>
    <scope>NUCLEOTIDE SEQUENCE [LARGE SCALE GENOMIC DNA]</scope>
    <source>
        <strain evidence="10">DSM 44142</strain>
    </source>
</reference>
<evidence type="ECO:0000256" key="7">
    <source>
        <dbReference type="RuleBase" id="RU367016"/>
    </source>
</evidence>
<feature type="transmembrane region" description="Helical" evidence="7">
    <location>
        <begin position="207"/>
        <end position="224"/>
    </location>
</feature>
<evidence type="ECO:0000256" key="4">
    <source>
        <dbReference type="ARBA" id="ARBA00022692"/>
    </source>
</evidence>
<evidence type="ECO:0000256" key="5">
    <source>
        <dbReference type="ARBA" id="ARBA00022989"/>
    </source>
</evidence>
<dbReference type="STRING" id="47312.SAMN04489765_4287"/>
<evidence type="ECO:0000259" key="8">
    <source>
        <dbReference type="Pfam" id="PF09335"/>
    </source>
</evidence>
<evidence type="ECO:0000313" key="9">
    <source>
        <dbReference type="EMBL" id="SDR25736.1"/>
    </source>
</evidence>
<dbReference type="Pfam" id="PF09335">
    <property type="entry name" value="VTT_dom"/>
    <property type="match status" value="1"/>
</dbReference>
<evidence type="ECO:0000256" key="6">
    <source>
        <dbReference type="ARBA" id="ARBA00023136"/>
    </source>
</evidence>
<dbReference type="GO" id="GO:0005886">
    <property type="term" value="C:plasma membrane"/>
    <property type="evidence" value="ECO:0007669"/>
    <property type="project" value="UniProtKB-SubCell"/>
</dbReference>
<evidence type="ECO:0000256" key="1">
    <source>
        <dbReference type="ARBA" id="ARBA00004651"/>
    </source>
</evidence>
<organism evidence="9 10">
    <name type="scientific">Tsukamurella pulmonis</name>
    <dbReference type="NCBI Taxonomy" id="47312"/>
    <lineage>
        <taxon>Bacteria</taxon>
        <taxon>Bacillati</taxon>
        <taxon>Actinomycetota</taxon>
        <taxon>Actinomycetes</taxon>
        <taxon>Mycobacteriales</taxon>
        <taxon>Tsukamurellaceae</taxon>
        <taxon>Tsukamurella</taxon>
    </lineage>
</organism>
<feature type="transmembrane region" description="Helical" evidence="7">
    <location>
        <begin position="173"/>
        <end position="195"/>
    </location>
</feature>
<protein>
    <submittedName>
        <fullName evidence="9">Membrane-associated protein</fullName>
    </submittedName>
</protein>
<comment type="similarity">
    <text evidence="2 7">Belongs to the DedA family.</text>
</comment>
<feature type="transmembrane region" description="Helical" evidence="7">
    <location>
        <begin position="59"/>
        <end position="76"/>
    </location>
</feature>
<evidence type="ECO:0000313" key="10">
    <source>
        <dbReference type="Proteomes" id="UP000183053"/>
    </source>
</evidence>
<dbReference type="InterPro" id="IPR032816">
    <property type="entry name" value="VTT_dom"/>
</dbReference>